<evidence type="ECO:0008006" key="4">
    <source>
        <dbReference type="Google" id="ProtNLM"/>
    </source>
</evidence>
<sequence>MARPGDLAARIGRWLVTPPTSATLWRRAAISLWLLPPVMMFPLLLPILEPSAMPGVLMEFWQPYLLVFGIPFALAALCWRRANRSRSR</sequence>
<feature type="transmembrane region" description="Helical" evidence="1">
    <location>
        <begin position="28"/>
        <end position="48"/>
    </location>
</feature>
<protein>
    <recommendedName>
        <fullName evidence="4">DUF3311 domain-containing protein</fullName>
    </recommendedName>
</protein>
<keyword evidence="3" id="KW-1185">Reference proteome</keyword>
<evidence type="ECO:0000256" key="1">
    <source>
        <dbReference type="SAM" id="Phobius"/>
    </source>
</evidence>
<keyword evidence="1" id="KW-1133">Transmembrane helix</keyword>
<name>A0ABS7PYB4_9SPHN</name>
<accession>A0ABS7PYB4</accession>
<gene>
    <name evidence="2" type="ORF">K7G82_21880</name>
</gene>
<organism evidence="2 3">
    <name type="scientific">Sphingomonas colocasiae</name>
    <dbReference type="NCBI Taxonomy" id="1848973"/>
    <lineage>
        <taxon>Bacteria</taxon>
        <taxon>Pseudomonadati</taxon>
        <taxon>Pseudomonadota</taxon>
        <taxon>Alphaproteobacteria</taxon>
        <taxon>Sphingomonadales</taxon>
        <taxon>Sphingomonadaceae</taxon>
        <taxon>Sphingomonas</taxon>
    </lineage>
</organism>
<proteinExistence type="predicted"/>
<dbReference type="RefSeq" id="WP_222992078.1">
    <property type="nucleotide sequence ID" value="NZ_JAINVV010000011.1"/>
</dbReference>
<dbReference type="Proteomes" id="UP000706039">
    <property type="component" value="Unassembled WGS sequence"/>
</dbReference>
<keyword evidence="1" id="KW-0812">Transmembrane</keyword>
<evidence type="ECO:0000313" key="3">
    <source>
        <dbReference type="Proteomes" id="UP000706039"/>
    </source>
</evidence>
<feature type="transmembrane region" description="Helical" evidence="1">
    <location>
        <begin position="60"/>
        <end position="79"/>
    </location>
</feature>
<keyword evidence="1" id="KW-0472">Membrane</keyword>
<dbReference type="EMBL" id="JAINVV010000011">
    <property type="protein sequence ID" value="MBY8824969.1"/>
    <property type="molecule type" value="Genomic_DNA"/>
</dbReference>
<comment type="caution">
    <text evidence="2">The sequence shown here is derived from an EMBL/GenBank/DDBJ whole genome shotgun (WGS) entry which is preliminary data.</text>
</comment>
<evidence type="ECO:0000313" key="2">
    <source>
        <dbReference type="EMBL" id="MBY8824969.1"/>
    </source>
</evidence>
<reference evidence="2 3" key="1">
    <citation type="submission" date="2021-08" db="EMBL/GenBank/DDBJ databases">
        <authorList>
            <person name="Tuo L."/>
        </authorList>
    </citation>
    <scope>NUCLEOTIDE SEQUENCE [LARGE SCALE GENOMIC DNA]</scope>
    <source>
        <strain evidence="2 3">JCM 31229</strain>
    </source>
</reference>